<dbReference type="Pfam" id="PF23189">
    <property type="entry name" value="UPF0261_C"/>
    <property type="match status" value="1"/>
</dbReference>
<feature type="domain" description="UPF0261" evidence="2">
    <location>
        <begin position="194"/>
        <end position="413"/>
    </location>
</feature>
<reference evidence="3 4" key="1">
    <citation type="journal article" date="2017" name="BMC Genomics">
        <title>Chromosome level assembly and secondary metabolite potential of the parasitic fungus Cordyceps militaris.</title>
        <authorList>
            <person name="Kramer G.J."/>
            <person name="Nodwell J.R."/>
        </authorList>
    </citation>
    <scope>NUCLEOTIDE SEQUENCE [LARGE SCALE GENOMIC DNA]</scope>
    <source>
        <strain evidence="3 4">ATCC 34164</strain>
    </source>
</reference>
<dbReference type="CDD" id="cd15488">
    <property type="entry name" value="Tm-1-like"/>
    <property type="match status" value="1"/>
</dbReference>
<dbReference type="InterPro" id="IPR044122">
    <property type="entry name" value="UPF0261_N"/>
</dbReference>
<dbReference type="PANTHER" id="PTHR31862">
    <property type="entry name" value="UPF0261 DOMAIN PROTEIN (AFU_ORTHOLOGUE AFUA_1G10120)"/>
    <property type="match status" value="1"/>
</dbReference>
<dbReference type="Gene3D" id="3.40.50.12030">
    <property type="entry name" value="Uncharacterised protein family UPF0261, NC domain"/>
    <property type="match status" value="1"/>
</dbReference>
<dbReference type="InterPro" id="IPR008322">
    <property type="entry name" value="UPF0261"/>
</dbReference>
<dbReference type="PANTHER" id="PTHR31862:SF1">
    <property type="entry name" value="UPF0261 DOMAIN PROTEIN (AFU_ORTHOLOGUE AFUA_1G10120)"/>
    <property type="match status" value="1"/>
</dbReference>
<dbReference type="NCBIfam" id="NF002674">
    <property type="entry name" value="PRK02399.1-2"/>
    <property type="match status" value="1"/>
</dbReference>
<dbReference type="Gene3D" id="3.40.50.12020">
    <property type="entry name" value="Uncharacterised protein family UPF0261, NN domain"/>
    <property type="match status" value="1"/>
</dbReference>
<gene>
    <name evidence="3" type="ORF">A9K55_000661</name>
</gene>
<organism evidence="3 4">
    <name type="scientific">Cordyceps militaris</name>
    <name type="common">Caterpillar fungus</name>
    <name type="synonym">Clavaria militaris</name>
    <dbReference type="NCBI Taxonomy" id="73501"/>
    <lineage>
        <taxon>Eukaryota</taxon>
        <taxon>Fungi</taxon>
        <taxon>Dikarya</taxon>
        <taxon>Ascomycota</taxon>
        <taxon>Pezizomycotina</taxon>
        <taxon>Sordariomycetes</taxon>
        <taxon>Hypocreomycetidae</taxon>
        <taxon>Hypocreales</taxon>
        <taxon>Cordycipitaceae</taxon>
        <taxon>Cordyceps</taxon>
    </lineage>
</organism>
<dbReference type="AlphaFoldDB" id="A0A2H4STW4"/>
<proteinExistence type="predicted"/>
<accession>A0A2H4STW4</accession>
<feature type="domain" description="UPF0261" evidence="1">
    <location>
        <begin position="2"/>
        <end position="174"/>
    </location>
</feature>
<dbReference type="OrthoDB" id="10264588at2759"/>
<dbReference type="VEuPathDB" id="FungiDB:A9K55_000661"/>
<evidence type="ECO:0000259" key="2">
    <source>
        <dbReference type="Pfam" id="PF23189"/>
    </source>
</evidence>
<dbReference type="InterPro" id="IPR051353">
    <property type="entry name" value="Tobamovirus_resist_UPF0261"/>
</dbReference>
<evidence type="ECO:0000259" key="1">
    <source>
        <dbReference type="Pfam" id="PF06792"/>
    </source>
</evidence>
<dbReference type="Pfam" id="PF06792">
    <property type="entry name" value="UPF0261"/>
    <property type="match status" value="1"/>
</dbReference>
<dbReference type="EMBL" id="CP023327">
    <property type="protein sequence ID" value="ATY66540.1"/>
    <property type="molecule type" value="Genomic_DNA"/>
</dbReference>
<dbReference type="PIRSF" id="PIRSF033271">
    <property type="entry name" value="UCP033271"/>
    <property type="match status" value="1"/>
</dbReference>
<name>A0A2H4STW4_CORMI</name>
<dbReference type="InterPro" id="IPR056778">
    <property type="entry name" value="UPF0261_C"/>
</dbReference>
<sequence length="418" mass="44648">MPTVAVIGTCDTKLDELRFLRDRVQEYESVDAILIDVGRRATESSDITISQPTLISKYGNGKDVSTLSRAQFIEFISTCAAKAVKDMYESRSIDGIVSAGGSGGTSLVSSIMRDVLPIGFPKLIVSTIASGDTQPIIGETDIALMYSVVDIAGLNEVLKIILSNAGASISAAAVSNFKRTNSASAAESHASREKKRVGITMFGVTTPGVDAIRSHLESNYPIETYVFHATGRGGKAMERLVKEGTLDAVIDLTTTEIADYIVGGVMPASEDRLDAAVQKGIPNIVSFGATDMINFGARNTVPEALKNRTIVEHNALVTLVRTSPEECTKIGRFIADKLRKTKFPGKTQVWIPKGGVSMLAVPGQPFADAAADTALFDAVRQGLKETGIEVREDERDVNDTDMAQEIAVSLARMLGLEA</sequence>
<dbReference type="Proteomes" id="UP000323067">
    <property type="component" value="Chromosome ii"/>
</dbReference>
<evidence type="ECO:0000313" key="4">
    <source>
        <dbReference type="Proteomes" id="UP000323067"/>
    </source>
</evidence>
<protein>
    <submittedName>
        <fullName evidence="3">UPF0261 domain-containing</fullName>
    </submittedName>
</protein>
<evidence type="ECO:0000313" key="3">
    <source>
        <dbReference type="EMBL" id="ATY66540.1"/>
    </source>
</evidence>